<organism evidence="1 2">
    <name type="scientific">Nonomuraea coxensis DSM 45129</name>
    <dbReference type="NCBI Taxonomy" id="1122611"/>
    <lineage>
        <taxon>Bacteria</taxon>
        <taxon>Bacillati</taxon>
        <taxon>Actinomycetota</taxon>
        <taxon>Actinomycetes</taxon>
        <taxon>Streptosporangiales</taxon>
        <taxon>Streptosporangiaceae</taxon>
        <taxon>Nonomuraea</taxon>
    </lineage>
</organism>
<gene>
    <name evidence="1" type="ORF">Nocox_24580</name>
</gene>
<reference evidence="1 2" key="1">
    <citation type="journal article" date="2021" name="ACS Chem. Biol.">
        <title>Genomic-Led Discovery of a Novel Glycopeptide Antibiotic by Nonomuraea coxensis DSM 45129.</title>
        <authorList>
            <person name="Yushchuk O."/>
            <person name="Vior N.M."/>
            <person name="Andreo-Vidal A."/>
            <person name="Berini F."/>
            <person name="Ruckert C."/>
            <person name="Busche T."/>
            <person name="Binda E."/>
            <person name="Kalinowski J."/>
            <person name="Truman A.W."/>
            <person name="Marinelli F."/>
        </authorList>
    </citation>
    <scope>NUCLEOTIDE SEQUENCE [LARGE SCALE GENOMIC DNA]</scope>
    <source>
        <strain evidence="1 2">DSM 45129</strain>
    </source>
</reference>
<evidence type="ECO:0000313" key="1">
    <source>
        <dbReference type="EMBL" id="QYC42519.1"/>
    </source>
</evidence>
<accession>A0ABX8U5Y8</accession>
<evidence type="ECO:0000313" key="2">
    <source>
        <dbReference type="Proteomes" id="UP000824681"/>
    </source>
</evidence>
<sequence>MTTSAGSTGPVTDALLRFAGLAVQPSVGDVATGGWVLRLGGLPAGERLLIDCGRRQASVVTTDTWDLAAGDDVTGEMDAIGPGSQFRWLRLSPSVAFVDPFSRAVLMSTAARRA</sequence>
<name>A0ABX8U5Y8_9ACTN</name>
<dbReference type="RefSeq" id="WP_020541159.1">
    <property type="nucleotide sequence ID" value="NZ_CP068985.1"/>
</dbReference>
<keyword evidence="2" id="KW-1185">Reference proteome</keyword>
<protein>
    <submittedName>
        <fullName evidence="1">Uncharacterized protein</fullName>
    </submittedName>
</protein>
<proteinExistence type="predicted"/>
<dbReference type="Proteomes" id="UP000824681">
    <property type="component" value="Chromosome"/>
</dbReference>
<dbReference type="EMBL" id="CP068985">
    <property type="protein sequence ID" value="QYC42519.1"/>
    <property type="molecule type" value="Genomic_DNA"/>
</dbReference>